<accession>A0A7W9BB86</accession>
<comment type="caution">
    <text evidence="2">The sequence shown here is derived from an EMBL/GenBank/DDBJ whole genome shotgun (WGS) entry which is preliminary data.</text>
</comment>
<dbReference type="AlphaFoldDB" id="A0A7W9BB86"/>
<organism evidence="2 3">
    <name type="scientific">Sphingomonas aerophila</name>
    <dbReference type="NCBI Taxonomy" id="1344948"/>
    <lineage>
        <taxon>Bacteria</taxon>
        <taxon>Pseudomonadati</taxon>
        <taxon>Pseudomonadota</taxon>
        <taxon>Alphaproteobacteria</taxon>
        <taxon>Sphingomonadales</taxon>
        <taxon>Sphingomonadaceae</taxon>
        <taxon>Sphingomonas</taxon>
    </lineage>
</organism>
<reference evidence="2 3" key="1">
    <citation type="submission" date="2020-08" db="EMBL/GenBank/DDBJ databases">
        <title>Genomic Encyclopedia of Type Strains, Phase IV (KMG-IV): sequencing the most valuable type-strain genomes for metagenomic binning, comparative biology and taxonomic classification.</title>
        <authorList>
            <person name="Goeker M."/>
        </authorList>
    </citation>
    <scope>NUCLEOTIDE SEQUENCE [LARGE SCALE GENOMIC DNA]</scope>
    <source>
        <strain evidence="2 3">DSM 100044</strain>
    </source>
</reference>
<evidence type="ECO:0000313" key="2">
    <source>
        <dbReference type="EMBL" id="MBB5714017.1"/>
    </source>
</evidence>
<evidence type="ECO:0000256" key="1">
    <source>
        <dbReference type="SAM" id="SignalP"/>
    </source>
</evidence>
<dbReference type="Proteomes" id="UP000546200">
    <property type="component" value="Unassembled WGS sequence"/>
</dbReference>
<feature type="chain" id="PRO_5031381920" evidence="1">
    <location>
        <begin position="24"/>
        <end position="367"/>
    </location>
</feature>
<keyword evidence="3" id="KW-1185">Reference proteome</keyword>
<dbReference type="RefSeq" id="WP_184054950.1">
    <property type="nucleotide sequence ID" value="NZ_JACIJK010000002.1"/>
</dbReference>
<proteinExistence type="predicted"/>
<name>A0A7W9BB86_9SPHN</name>
<protein>
    <submittedName>
        <fullName evidence="2">Uncharacterized protein</fullName>
    </submittedName>
</protein>
<dbReference type="EMBL" id="JACIJK010000002">
    <property type="protein sequence ID" value="MBB5714017.1"/>
    <property type="molecule type" value="Genomic_DNA"/>
</dbReference>
<gene>
    <name evidence="2" type="ORF">FHS94_000840</name>
</gene>
<keyword evidence="1" id="KW-0732">Signal</keyword>
<sequence length="367" mass="38076">MKRYVTAATAALLVLGSAQPAWAGDVVLQPVPVGRETMRFDHGIVTLDLQGRGAAVQVTPRGQQHGSWVFDVAVLNTGTLPVNFSRDNISVATGTLPVALLTPQQLVHKAKKRAFWRAMAVAAVSGIAAGVMASQDASYKTRTNWSAGGSRGSFRSVTTGPSLFGQLQAAQLSQDSRFAIAAIQLQLDRTRQDIGDRAVELTTVDPGTSYGGQIVLDKLKPGALPQQVAITVAWNGEIFPFAFQLAPAGTPQQAFPTTIPLTSPAATPIPAVVPAAVPVAPEPMRVAAMAPAPSVAAVRAATARAAALAPVPVASVPVPSMPITALAVSAPVPVGGGLTEAERYQQRLAAARGVRGREARQGWTISD</sequence>
<evidence type="ECO:0000313" key="3">
    <source>
        <dbReference type="Proteomes" id="UP000546200"/>
    </source>
</evidence>
<feature type="signal peptide" evidence="1">
    <location>
        <begin position="1"/>
        <end position="23"/>
    </location>
</feature>